<reference evidence="6 7" key="1">
    <citation type="submission" date="2020-08" db="EMBL/GenBank/DDBJ databases">
        <title>A Genomic Blueprint of the Chicken Gut Microbiome.</title>
        <authorList>
            <person name="Gilroy R."/>
            <person name="Ravi A."/>
            <person name="Getino M."/>
            <person name="Pursley I."/>
            <person name="Horton D.L."/>
            <person name="Alikhan N.-F."/>
            <person name="Baker D."/>
            <person name="Gharbi K."/>
            <person name="Hall N."/>
            <person name="Watson M."/>
            <person name="Adriaenssens E.M."/>
            <person name="Foster-Nyarko E."/>
            <person name="Jarju S."/>
            <person name="Secka A."/>
            <person name="Antonio M."/>
            <person name="Oren A."/>
            <person name="Chaudhuri R."/>
            <person name="La Ragione R.M."/>
            <person name="Hildebrand F."/>
            <person name="Pallen M.J."/>
        </authorList>
    </citation>
    <scope>NUCLEOTIDE SEQUENCE [LARGE SCALE GENOMIC DNA]</scope>
    <source>
        <strain evidence="6 7">Sa5YUA1</strain>
    </source>
</reference>
<gene>
    <name evidence="6" type="ORF">H9655_01060</name>
</gene>
<dbReference type="RefSeq" id="WP_191810059.1">
    <property type="nucleotide sequence ID" value="NZ_JACSQT010000001.1"/>
</dbReference>
<comment type="caution">
    <text evidence="6">The sequence shown here is derived from an EMBL/GenBank/DDBJ whole genome shotgun (WGS) entry which is preliminary data.</text>
</comment>
<feature type="domain" description="Replicative helicase loading/DNA remodeling protein DnaB N-terminal winged helix" evidence="5">
    <location>
        <begin position="10"/>
        <end position="267"/>
    </location>
</feature>
<keyword evidence="3" id="KW-0472">Membrane</keyword>
<name>A0ABR8QJD7_9BACI</name>
<dbReference type="Pfam" id="PF07261">
    <property type="entry name" value="DnaB_2"/>
    <property type="match status" value="1"/>
</dbReference>
<dbReference type="InterPro" id="IPR058660">
    <property type="entry name" value="WHD_DnaB"/>
</dbReference>
<proteinExistence type="inferred from homology"/>
<dbReference type="Gene3D" id="1.10.10.630">
    <property type="entry name" value="DnaD domain-like"/>
    <property type="match status" value="1"/>
</dbReference>
<dbReference type="InterPro" id="IPR006343">
    <property type="entry name" value="DnaB/C_C"/>
</dbReference>
<protein>
    <submittedName>
        <fullName evidence="6">Replication initiation and membrane attachment family protein</fullName>
    </submittedName>
</protein>
<keyword evidence="7" id="KW-1185">Reference proteome</keyword>
<feature type="region of interest" description="Disordered" evidence="2">
    <location>
        <begin position="410"/>
        <end position="452"/>
    </location>
</feature>
<dbReference type="Proteomes" id="UP000657931">
    <property type="component" value="Unassembled WGS sequence"/>
</dbReference>
<feature type="domain" description="DnaB/C C-terminal" evidence="4">
    <location>
        <begin position="327"/>
        <end position="391"/>
    </location>
</feature>
<accession>A0ABR8QJD7</accession>
<dbReference type="EMBL" id="JACSQT010000001">
    <property type="protein sequence ID" value="MBD7935603.1"/>
    <property type="molecule type" value="Genomic_DNA"/>
</dbReference>
<evidence type="ECO:0000256" key="3">
    <source>
        <dbReference type="SAM" id="Phobius"/>
    </source>
</evidence>
<feature type="compositionally biased region" description="Basic residues" evidence="2">
    <location>
        <begin position="410"/>
        <end position="422"/>
    </location>
</feature>
<evidence type="ECO:0000259" key="4">
    <source>
        <dbReference type="Pfam" id="PF07261"/>
    </source>
</evidence>
<organism evidence="6 7">
    <name type="scientific">Cytobacillus stercorigallinarum</name>
    <dbReference type="NCBI Taxonomy" id="2762240"/>
    <lineage>
        <taxon>Bacteria</taxon>
        <taxon>Bacillati</taxon>
        <taxon>Bacillota</taxon>
        <taxon>Bacilli</taxon>
        <taxon>Bacillales</taxon>
        <taxon>Bacillaceae</taxon>
        <taxon>Cytobacillus</taxon>
    </lineage>
</organism>
<dbReference type="InterPro" id="IPR034829">
    <property type="entry name" value="DnaD-like_sf"/>
</dbReference>
<evidence type="ECO:0000313" key="7">
    <source>
        <dbReference type="Proteomes" id="UP000657931"/>
    </source>
</evidence>
<keyword evidence="3" id="KW-0812">Transmembrane</keyword>
<evidence type="ECO:0000259" key="5">
    <source>
        <dbReference type="Pfam" id="PF25888"/>
    </source>
</evidence>
<keyword evidence="3" id="KW-1133">Transmembrane helix</keyword>
<comment type="similarity">
    <text evidence="1">Belongs to the DnaB/DnaD family.</text>
</comment>
<dbReference type="Pfam" id="PF25888">
    <property type="entry name" value="WHD_DnaB"/>
    <property type="match status" value="1"/>
</dbReference>
<feature type="transmembrane region" description="Helical" evidence="3">
    <location>
        <begin position="29"/>
        <end position="49"/>
    </location>
</feature>
<evidence type="ECO:0000313" key="6">
    <source>
        <dbReference type="EMBL" id="MBD7935603.1"/>
    </source>
</evidence>
<evidence type="ECO:0000256" key="2">
    <source>
        <dbReference type="SAM" id="MobiDB-lite"/>
    </source>
</evidence>
<sequence>MAQHWTEVIPSDHYTVALNGLLHDYDRKILVFLYQPLIGTIAYSLYMTLWMEVEENRIWSSSSRNHHGLMSMMDLSLKEIYEARKKLEGIGLLKVYVKEGENREFIYQLQPPLSPSTFFLDGMLNIFLYKKIGKTQYTRLKRFFSDEEYSNLHSDYKEVTTAFHEVYTSGQQIAKEYNDDLSISPKGEWVDRMESVKIQIPWQTFNFSLLEAGLSESLVPRKALTQTVKDAISNLAFLYNIDVMEMKNIVISAMNEDDEVEMDELRKSARDWYQMNHRDELPSLITQTQPVHSLSITEKPKSKEEELIHYFDTTSPIQFLKDLSGGAEPSKTEIKILEDVMFHQKLPPGVMNVLIDYVMRKTDKKLTKAYVETIASHWARKSIQTTANAMALAKKEHQQYLKWAENKKVGKRSSKSNTKKAVTRTELLPDWFEEETSENKPVQQKQEQKDEHLDLNMKEFQELMKRRNGGGQ</sequence>
<evidence type="ECO:0000256" key="1">
    <source>
        <dbReference type="ARBA" id="ARBA00093462"/>
    </source>
</evidence>